<reference evidence="2 3" key="2">
    <citation type="submission" date="2024-05" db="EMBL/GenBank/DDBJ databases">
        <authorList>
            <person name="Chen Y."/>
            <person name="Shah S."/>
            <person name="Dougan E. K."/>
            <person name="Thang M."/>
            <person name="Chan C."/>
        </authorList>
    </citation>
    <scope>NUCLEOTIDE SEQUENCE [LARGE SCALE GENOMIC DNA]</scope>
</reference>
<dbReference type="Proteomes" id="UP001152797">
    <property type="component" value="Unassembled WGS sequence"/>
</dbReference>
<keyword evidence="3" id="KW-1185">Reference proteome</keyword>
<proteinExistence type="predicted"/>
<dbReference type="AlphaFoldDB" id="A0A9P1BIV9"/>
<accession>A0A9P1BIV9</accession>
<protein>
    <submittedName>
        <fullName evidence="2">Transposon Ty2-C Gag-Pol polyprotein</fullName>
    </submittedName>
</protein>
<reference evidence="1" key="1">
    <citation type="submission" date="2022-10" db="EMBL/GenBank/DDBJ databases">
        <authorList>
            <person name="Chen Y."/>
            <person name="Dougan E. K."/>
            <person name="Chan C."/>
            <person name="Rhodes N."/>
            <person name="Thang M."/>
        </authorList>
    </citation>
    <scope>NUCLEOTIDE SEQUENCE</scope>
</reference>
<gene>
    <name evidence="1" type="ORF">C1SCF055_LOCUS1913</name>
</gene>
<dbReference type="EMBL" id="CAMXCT030000072">
    <property type="protein sequence ID" value="CAL4760717.1"/>
    <property type="molecule type" value="Genomic_DNA"/>
</dbReference>
<name>A0A9P1BIV9_9DINO</name>
<evidence type="ECO:0000313" key="1">
    <source>
        <dbReference type="EMBL" id="CAI3973405.1"/>
    </source>
</evidence>
<dbReference type="EMBL" id="CAMXCT010000072">
    <property type="protein sequence ID" value="CAI3973405.1"/>
    <property type="molecule type" value="Genomic_DNA"/>
</dbReference>
<organism evidence="1">
    <name type="scientific">Cladocopium goreaui</name>
    <dbReference type="NCBI Taxonomy" id="2562237"/>
    <lineage>
        <taxon>Eukaryota</taxon>
        <taxon>Sar</taxon>
        <taxon>Alveolata</taxon>
        <taxon>Dinophyceae</taxon>
        <taxon>Suessiales</taxon>
        <taxon>Symbiodiniaceae</taxon>
        <taxon>Cladocopium</taxon>
    </lineage>
</organism>
<evidence type="ECO:0000313" key="3">
    <source>
        <dbReference type="Proteomes" id="UP001152797"/>
    </source>
</evidence>
<comment type="caution">
    <text evidence="1">The sequence shown here is derived from an EMBL/GenBank/DDBJ whole genome shotgun (WGS) entry which is preliminary data.</text>
</comment>
<sequence>MRVCVLCRHALVLVGNKWTADALSEIGVSTQGWSHVGTGIASALKSEIDVVMSNVSVTLLNSLDHVMAAQGNLEMVLSMVGNETDKAIAKQPELLLLQEHGPEKGHHGKQRLDELPLLAPLAVA</sequence>
<dbReference type="EMBL" id="CAMXCT020000072">
    <property type="protein sequence ID" value="CAL1126780.1"/>
    <property type="molecule type" value="Genomic_DNA"/>
</dbReference>
<evidence type="ECO:0000313" key="2">
    <source>
        <dbReference type="EMBL" id="CAL4760717.1"/>
    </source>
</evidence>